<dbReference type="AlphaFoldDB" id="A0A4V2T146"/>
<accession>A0A4V2T146</accession>
<sequence>MTPLKTLTAAAALTLSLAAHAAPVFNLFELGVQPSQAARYNQIGEHNIRTSVTDEAGTLAMYSVKGKEFNYMAEIYADEAAYQKHLKSPQYKAFLTASPQILTEHKKKIELLPQFLGDKKVEQTADTLTNLVIVNVKPEHNQAFARIVRDEMVQSLNVEDGVRAIYAATAKEEPNRWYFFEIYASEPAYQQHRQTLHFQSYLKETAVMLQAKKAVNIIPQTLMNKGGLAFDNVK</sequence>
<organism evidence="3 4">
    <name type="scientific">Cricetibacter osteomyelitidis</name>
    <dbReference type="NCBI Taxonomy" id="1521931"/>
    <lineage>
        <taxon>Bacteria</taxon>
        <taxon>Pseudomonadati</taxon>
        <taxon>Pseudomonadota</taxon>
        <taxon>Gammaproteobacteria</taxon>
        <taxon>Pasteurellales</taxon>
        <taxon>Pasteurellaceae</taxon>
        <taxon>Cricetibacter</taxon>
    </lineage>
</organism>
<dbReference type="GO" id="GO:0004497">
    <property type="term" value="F:monooxygenase activity"/>
    <property type="evidence" value="ECO:0007669"/>
    <property type="project" value="UniProtKB-KW"/>
</dbReference>
<keyword evidence="3" id="KW-0560">Oxidoreductase</keyword>
<dbReference type="PANTHER" id="PTHR33336">
    <property type="entry name" value="QUINOL MONOOXYGENASE YGIN-RELATED"/>
    <property type="match status" value="1"/>
</dbReference>
<dbReference type="Proteomes" id="UP000295763">
    <property type="component" value="Unassembled WGS sequence"/>
</dbReference>
<keyword evidence="3" id="KW-0503">Monooxygenase</keyword>
<dbReference type="Pfam" id="PF03992">
    <property type="entry name" value="ABM"/>
    <property type="match status" value="2"/>
</dbReference>
<proteinExistence type="predicted"/>
<gene>
    <name evidence="3" type="ORF">EDC44_12515</name>
</gene>
<dbReference type="PANTHER" id="PTHR33336:SF3">
    <property type="entry name" value="ABM DOMAIN-CONTAINING PROTEIN"/>
    <property type="match status" value="1"/>
</dbReference>
<dbReference type="InterPro" id="IPR050744">
    <property type="entry name" value="AI-2_Isomerase_LsrG"/>
</dbReference>
<evidence type="ECO:0000256" key="1">
    <source>
        <dbReference type="SAM" id="SignalP"/>
    </source>
</evidence>
<comment type="caution">
    <text evidence="3">The sequence shown here is derived from an EMBL/GenBank/DDBJ whole genome shotgun (WGS) entry which is preliminary data.</text>
</comment>
<feature type="domain" description="ABM" evidence="2">
    <location>
        <begin position="128"/>
        <end position="218"/>
    </location>
</feature>
<feature type="chain" id="PRO_5020814339" evidence="1">
    <location>
        <begin position="22"/>
        <end position="234"/>
    </location>
</feature>
<feature type="signal peptide" evidence="1">
    <location>
        <begin position="1"/>
        <end position="21"/>
    </location>
</feature>
<dbReference type="RefSeq" id="WP_243647938.1">
    <property type="nucleotide sequence ID" value="NZ_SLYB01000025.1"/>
</dbReference>
<evidence type="ECO:0000313" key="4">
    <source>
        <dbReference type="Proteomes" id="UP000295763"/>
    </source>
</evidence>
<reference evidence="3 4" key="1">
    <citation type="submission" date="2019-03" db="EMBL/GenBank/DDBJ databases">
        <title>Genomic Encyclopedia of Type Strains, Phase IV (KMG-IV): sequencing the most valuable type-strain genomes for metagenomic binning, comparative biology and taxonomic classification.</title>
        <authorList>
            <person name="Goeker M."/>
        </authorList>
    </citation>
    <scope>NUCLEOTIDE SEQUENCE [LARGE SCALE GENOMIC DNA]</scope>
    <source>
        <strain evidence="3 4">DSM 28404</strain>
    </source>
</reference>
<evidence type="ECO:0000259" key="2">
    <source>
        <dbReference type="PROSITE" id="PS51725"/>
    </source>
</evidence>
<evidence type="ECO:0000313" key="3">
    <source>
        <dbReference type="EMBL" id="TCP92173.1"/>
    </source>
</evidence>
<dbReference type="InterPro" id="IPR007138">
    <property type="entry name" value="ABM_dom"/>
</dbReference>
<keyword evidence="1" id="KW-0732">Signal</keyword>
<name>A0A4V2T146_9PAST</name>
<dbReference type="PROSITE" id="PS51725">
    <property type="entry name" value="ABM"/>
    <property type="match status" value="1"/>
</dbReference>
<dbReference type="EMBL" id="SLYB01000025">
    <property type="protein sequence ID" value="TCP92173.1"/>
    <property type="molecule type" value="Genomic_DNA"/>
</dbReference>
<dbReference type="InterPro" id="IPR011008">
    <property type="entry name" value="Dimeric_a/b-barrel"/>
</dbReference>
<dbReference type="Gene3D" id="3.30.70.100">
    <property type="match status" value="1"/>
</dbReference>
<keyword evidence="4" id="KW-1185">Reference proteome</keyword>
<dbReference type="SUPFAM" id="SSF54909">
    <property type="entry name" value="Dimeric alpha+beta barrel"/>
    <property type="match status" value="2"/>
</dbReference>
<protein>
    <submittedName>
        <fullName evidence="3">Quinol monooxygenase YgiN</fullName>
    </submittedName>
</protein>